<dbReference type="EMBL" id="JAXIVS010000019">
    <property type="protein sequence ID" value="MDY7232340.1"/>
    <property type="molecule type" value="Genomic_DNA"/>
</dbReference>
<comment type="caution">
    <text evidence="3">The sequence shown here is derived from an EMBL/GenBank/DDBJ whole genome shotgun (WGS) entry which is preliminary data.</text>
</comment>
<evidence type="ECO:0000313" key="4">
    <source>
        <dbReference type="Proteomes" id="UP001291309"/>
    </source>
</evidence>
<protein>
    <submittedName>
        <fullName evidence="3">Helix-turn-helix transcriptional regulator</fullName>
    </submittedName>
</protein>
<reference evidence="3 4" key="1">
    <citation type="submission" date="2023-12" db="EMBL/GenBank/DDBJ databases">
        <title>the genome sequence of Hyalangium sp. s54d21.</title>
        <authorList>
            <person name="Zhang X."/>
        </authorList>
    </citation>
    <scope>NUCLEOTIDE SEQUENCE [LARGE SCALE GENOMIC DNA]</scope>
    <source>
        <strain evidence="4">s54d21</strain>
    </source>
</reference>
<evidence type="ECO:0000259" key="2">
    <source>
        <dbReference type="PROSITE" id="PS50943"/>
    </source>
</evidence>
<dbReference type="Gene3D" id="1.10.260.40">
    <property type="entry name" value="lambda repressor-like DNA-binding domains"/>
    <property type="match status" value="1"/>
</dbReference>
<keyword evidence="4" id="KW-1185">Reference proteome</keyword>
<proteinExistence type="predicted"/>
<dbReference type="InterPro" id="IPR050807">
    <property type="entry name" value="TransReg_Diox_bact_type"/>
</dbReference>
<keyword evidence="1" id="KW-0238">DNA-binding</keyword>
<dbReference type="PANTHER" id="PTHR46797:SF24">
    <property type="entry name" value="DNA-BINDING PHAGE PROTEIN"/>
    <property type="match status" value="1"/>
</dbReference>
<accession>A0ABU5HFU1</accession>
<dbReference type="RefSeq" id="WP_321551050.1">
    <property type="nucleotide sequence ID" value="NZ_JAXIVS010000019.1"/>
</dbReference>
<dbReference type="Proteomes" id="UP001291309">
    <property type="component" value="Unassembled WGS sequence"/>
</dbReference>
<dbReference type="InterPro" id="IPR001387">
    <property type="entry name" value="Cro/C1-type_HTH"/>
</dbReference>
<sequence>MDSERSKALKKTLGANIRRARMQQGITQERMAELIDISPEVYGRLERGGIFPRVERLADICEKLGESADQLLGLSSSERPHPRPPDPRHDEWLMLMSRFVPVIPKLTQFQRLAVRRHMADLHRLLLTFVEPEAKLAAKYRKRRGTAGK</sequence>
<dbReference type="PANTHER" id="PTHR46797">
    <property type="entry name" value="HTH-TYPE TRANSCRIPTIONAL REGULATOR"/>
    <property type="match status" value="1"/>
</dbReference>
<gene>
    <name evidence="3" type="ORF">SYV04_38480</name>
</gene>
<dbReference type="SMART" id="SM00530">
    <property type="entry name" value="HTH_XRE"/>
    <property type="match status" value="1"/>
</dbReference>
<evidence type="ECO:0000256" key="1">
    <source>
        <dbReference type="ARBA" id="ARBA00023125"/>
    </source>
</evidence>
<dbReference type="InterPro" id="IPR010982">
    <property type="entry name" value="Lambda_DNA-bd_dom_sf"/>
</dbReference>
<dbReference type="SUPFAM" id="SSF47413">
    <property type="entry name" value="lambda repressor-like DNA-binding domains"/>
    <property type="match status" value="1"/>
</dbReference>
<organism evidence="3 4">
    <name type="scientific">Hyalangium rubrum</name>
    <dbReference type="NCBI Taxonomy" id="3103134"/>
    <lineage>
        <taxon>Bacteria</taxon>
        <taxon>Pseudomonadati</taxon>
        <taxon>Myxococcota</taxon>
        <taxon>Myxococcia</taxon>
        <taxon>Myxococcales</taxon>
        <taxon>Cystobacterineae</taxon>
        <taxon>Archangiaceae</taxon>
        <taxon>Hyalangium</taxon>
    </lineage>
</organism>
<dbReference type="Pfam" id="PF01381">
    <property type="entry name" value="HTH_3"/>
    <property type="match status" value="1"/>
</dbReference>
<dbReference type="CDD" id="cd00093">
    <property type="entry name" value="HTH_XRE"/>
    <property type="match status" value="1"/>
</dbReference>
<dbReference type="PROSITE" id="PS50943">
    <property type="entry name" value="HTH_CROC1"/>
    <property type="match status" value="1"/>
</dbReference>
<evidence type="ECO:0000313" key="3">
    <source>
        <dbReference type="EMBL" id="MDY7232340.1"/>
    </source>
</evidence>
<feature type="domain" description="HTH cro/C1-type" evidence="2">
    <location>
        <begin position="17"/>
        <end position="71"/>
    </location>
</feature>
<name>A0ABU5HFU1_9BACT</name>